<reference evidence="2" key="1">
    <citation type="submission" date="2023-09" db="EMBL/GenBank/DDBJ databases">
        <title>30 novel species of actinomycetes from the DSMZ collection.</title>
        <authorList>
            <person name="Nouioui I."/>
        </authorList>
    </citation>
    <scope>NUCLEOTIDE SEQUENCE</scope>
    <source>
        <strain evidence="2">DSM 115977</strain>
    </source>
</reference>
<name>A0ABU2X4T1_9ACTN</name>
<feature type="compositionally biased region" description="Gly residues" evidence="1">
    <location>
        <begin position="432"/>
        <end position="451"/>
    </location>
</feature>
<dbReference type="InterPro" id="IPR050678">
    <property type="entry name" value="DNA_Partitioning_ATPase"/>
</dbReference>
<dbReference type="PANTHER" id="PTHR13696">
    <property type="entry name" value="P-LOOP CONTAINING NUCLEOSIDE TRIPHOSPHATE HYDROLASE"/>
    <property type="match status" value="1"/>
</dbReference>
<dbReference type="PANTHER" id="PTHR13696:SF99">
    <property type="entry name" value="COBYRINIC ACID AC-DIAMIDE SYNTHASE"/>
    <property type="match status" value="1"/>
</dbReference>
<dbReference type="Gene3D" id="3.40.50.300">
    <property type="entry name" value="P-loop containing nucleotide triphosphate hydrolases"/>
    <property type="match status" value="1"/>
</dbReference>
<evidence type="ECO:0000256" key="1">
    <source>
        <dbReference type="SAM" id="MobiDB-lite"/>
    </source>
</evidence>
<sequence>MVDENVDRVHGPGQQPMPERDIEPLWPPEQIDGTDTPPWASTAAPPSPVPPQGRPGHPPSPADYPSLHGVPLPDAGATAPQGANTGWSPPPPALPGHPPAAVPGPSPAAVPGSAPAAVPGPPPTAVPGLPPAVAPGPPHAAASDHPATGAPAHPPVDASGPPPVTTSGWVPDAAAWAPPTPTAQATPATPNTPTGPTVPPGPAPSPSPTSGATPSPTSGPSLGPGIGAVGPPVPGPAGDRMTVGVGRGPSAATGDGVPAPRAPQTGPARVDLDMPFSLDQPAVPVPVASPQPVGTARTDTGPGEPDQGFAKRQDNASPAPTADAFPGGRLSPHGAAPGPGGSAGADGLRRTGDAPTAGSPTMGGNGTGDMTNGSPANGSTGGPTDDGVGGPANGSAGGPTRGDADGSTNGGPGSTANDGAESPANDGADGPANGGAGGTATGGGQTNGGGVRMPAESPWAQPPQRPATATVEPGPGPGATDPAPTHQGAALRPTLHLQQPAQPGPADQALPPPGPADQGPLRQAPPQAGAPQVPFPRDSAGQGVPVGPTPSPAPSPGRDAATPQQSFGADPVAAQRSAPPVPYPAQQGGTPPGPYPPGWYPPGWYPPPWQQAAPVGHAPAPQQAYQPAEGVTAVPPAQPDPNWRPAITDPPTAEDFARRRQVRPADPVATMGVRAVANRMGLRLPPGRHEQEMRRDIETVRRNFGGLRQVTVVNPKGGAGKTVAILLLAMTFGQKRGGYVLAWDNNETQGTLGMRAQQDFHSRTVRDMLRDLDQFQGAHGRVGDLSQYVRSQGEGMFDVLASDESATGGEMLTAAAFAEIREVVSRFYKLIFVDTGNNVRAQNWQAAMDATDQLVVTMSARNDSAETAARMLDHLEQSGRQRLVRQAVTVVSMPPSRKEIDLPAIQEHFAARTRAVLLAPYERLIDTGEPIRYGGLSAATRDAWLKIAAAVAEGL</sequence>
<organism evidence="2 3">
    <name type="scientific">Micromonospora reichwaldensis</name>
    <dbReference type="NCBI Taxonomy" id="3075516"/>
    <lineage>
        <taxon>Bacteria</taxon>
        <taxon>Bacillati</taxon>
        <taxon>Actinomycetota</taxon>
        <taxon>Actinomycetes</taxon>
        <taxon>Micromonosporales</taxon>
        <taxon>Micromonosporaceae</taxon>
        <taxon>Micromonospora</taxon>
    </lineage>
</organism>
<accession>A0ABU2X4T1</accession>
<feature type="compositionally biased region" description="Pro residues" evidence="1">
    <location>
        <begin position="45"/>
        <end position="62"/>
    </location>
</feature>
<feature type="compositionally biased region" description="Low complexity" evidence="1">
    <location>
        <begin position="208"/>
        <end position="221"/>
    </location>
</feature>
<feature type="region of interest" description="Disordered" evidence="1">
    <location>
        <begin position="1"/>
        <end position="596"/>
    </location>
</feature>
<feature type="compositionally biased region" description="Pro residues" evidence="1">
    <location>
        <begin position="118"/>
        <end position="138"/>
    </location>
</feature>
<feature type="compositionally biased region" description="Pro residues" evidence="1">
    <location>
        <begin position="196"/>
        <end position="207"/>
    </location>
</feature>
<keyword evidence="3" id="KW-1185">Reference proteome</keyword>
<protein>
    <submittedName>
        <fullName evidence="2">Chromosome partitioning protein</fullName>
    </submittedName>
</protein>
<dbReference type="InterPro" id="IPR027417">
    <property type="entry name" value="P-loop_NTPase"/>
</dbReference>
<feature type="compositionally biased region" description="Pro residues" evidence="1">
    <location>
        <begin position="88"/>
        <end position="108"/>
    </location>
</feature>
<feature type="compositionally biased region" description="Gly residues" evidence="1">
    <location>
        <begin position="387"/>
        <end position="400"/>
    </location>
</feature>
<evidence type="ECO:0000313" key="2">
    <source>
        <dbReference type="EMBL" id="MDT0533203.1"/>
    </source>
</evidence>
<feature type="compositionally biased region" description="Low complexity" evidence="1">
    <location>
        <begin position="516"/>
        <end position="536"/>
    </location>
</feature>
<proteinExistence type="predicted"/>
<feature type="compositionally biased region" description="Low complexity" evidence="1">
    <location>
        <begin position="497"/>
        <end position="509"/>
    </location>
</feature>
<feature type="compositionally biased region" description="Low complexity" evidence="1">
    <location>
        <begin position="171"/>
        <end position="195"/>
    </location>
</feature>
<dbReference type="SUPFAM" id="SSF52540">
    <property type="entry name" value="P-loop containing nucleoside triphosphate hydrolases"/>
    <property type="match status" value="1"/>
</dbReference>
<evidence type="ECO:0000313" key="3">
    <source>
        <dbReference type="Proteomes" id="UP001180973"/>
    </source>
</evidence>
<dbReference type="EMBL" id="JAVRFL010000058">
    <property type="protein sequence ID" value="MDT0533203.1"/>
    <property type="molecule type" value="Genomic_DNA"/>
</dbReference>
<comment type="caution">
    <text evidence="2">The sequence shown here is derived from an EMBL/GenBank/DDBJ whole genome shotgun (WGS) entry which is preliminary data.</text>
</comment>
<feature type="compositionally biased region" description="Basic and acidic residues" evidence="1">
    <location>
        <begin position="1"/>
        <end position="10"/>
    </location>
</feature>
<gene>
    <name evidence="2" type="ORF">RM555_29865</name>
</gene>
<dbReference type="Proteomes" id="UP001180973">
    <property type="component" value="Unassembled WGS sequence"/>
</dbReference>